<dbReference type="PANTHER" id="PTHR45527">
    <property type="entry name" value="NONRIBOSOMAL PEPTIDE SYNTHETASE"/>
    <property type="match status" value="1"/>
</dbReference>
<dbReference type="InterPro" id="IPR023213">
    <property type="entry name" value="CAT-like_dom_sf"/>
</dbReference>
<dbReference type="InterPro" id="IPR001242">
    <property type="entry name" value="Condensation_dom"/>
</dbReference>
<dbReference type="AlphaFoldDB" id="A0A0J6XD29"/>
<keyword evidence="5" id="KW-1185">Reference proteome</keyword>
<dbReference type="Gene3D" id="3.40.50.12780">
    <property type="entry name" value="N-terminal domain of ligase-like"/>
    <property type="match status" value="1"/>
</dbReference>
<name>A0A0J6XD29_9ACTN</name>
<dbReference type="GO" id="GO:0047527">
    <property type="term" value="F:2,3-dihydroxybenzoate-serine ligase activity"/>
    <property type="evidence" value="ECO:0007669"/>
    <property type="project" value="TreeGrafter"/>
</dbReference>
<evidence type="ECO:0000313" key="4">
    <source>
        <dbReference type="EMBL" id="KMO93840.1"/>
    </source>
</evidence>
<evidence type="ECO:0000313" key="5">
    <source>
        <dbReference type="Proteomes" id="UP000035932"/>
    </source>
</evidence>
<evidence type="ECO:0000259" key="2">
    <source>
        <dbReference type="Pfam" id="PF00501"/>
    </source>
</evidence>
<dbReference type="InterPro" id="IPR000873">
    <property type="entry name" value="AMP-dep_synth/lig_dom"/>
</dbReference>
<dbReference type="OrthoDB" id="2472181at2"/>
<dbReference type="GO" id="GO:0009366">
    <property type="term" value="C:enterobactin synthetase complex"/>
    <property type="evidence" value="ECO:0007669"/>
    <property type="project" value="TreeGrafter"/>
</dbReference>
<dbReference type="GO" id="GO:0009239">
    <property type="term" value="P:enterobactin biosynthetic process"/>
    <property type="evidence" value="ECO:0007669"/>
    <property type="project" value="TreeGrafter"/>
</dbReference>
<dbReference type="Gene3D" id="3.30.559.30">
    <property type="entry name" value="Nonribosomal peptide synthetase, condensation domain"/>
    <property type="match status" value="1"/>
</dbReference>
<dbReference type="GO" id="GO:0031177">
    <property type="term" value="F:phosphopantetheine binding"/>
    <property type="evidence" value="ECO:0007669"/>
    <property type="project" value="TreeGrafter"/>
</dbReference>
<dbReference type="SUPFAM" id="SSF52777">
    <property type="entry name" value="CoA-dependent acyltransferases"/>
    <property type="match status" value="2"/>
</dbReference>
<protein>
    <submittedName>
        <fullName evidence="4">Amino acid adenylation protein</fullName>
    </submittedName>
</protein>
<dbReference type="PANTHER" id="PTHR45527:SF1">
    <property type="entry name" value="FATTY ACID SYNTHASE"/>
    <property type="match status" value="1"/>
</dbReference>
<dbReference type="STRING" id="66430.ACS04_32505"/>
<dbReference type="Gene3D" id="3.30.559.10">
    <property type="entry name" value="Chloramphenicol acetyltransferase-like domain"/>
    <property type="match status" value="1"/>
</dbReference>
<gene>
    <name evidence="4" type="ORF">ACS04_32505</name>
</gene>
<proteinExistence type="predicted"/>
<dbReference type="RefSeq" id="WP_048480442.1">
    <property type="nucleotide sequence ID" value="NZ_LFML01000158.1"/>
</dbReference>
<dbReference type="Proteomes" id="UP000035932">
    <property type="component" value="Unassembled WGS sequence"/>
</dbReference>
<dbReference type="InterPro" id="IPR042099">
    <property type="entry name" value="ANL_N_sf"/>
</dbReference>
<dbReference type="SUPFAM" id="SSF56801">
    <property type="entry name" value="Acetyl-CoA synthetase-like"/>
    <property type="match status" value="1"/>
</dbReference>
<feature type="compositionally biased region" description="Polar residues" evidence="1">
    <location>
        <begin position="1"/>
        <end position="16"/>
    </location>
</feature>
<evidence type="ECO:0000256" key="1">
    <source>
        <dbReference type="SAM" id="MobiDB-lite"/>
    </source>
</evidence>
<dbReference type="EMBL" id="LFML01000158">
    <property type="protein sequence ID" value="KMO93840.1"/>
    <property type="molecule type" value="Genomic_DNA"/>
</dbReference>
<dbReference type="Pfam" id="PF00668">
    <property type="entry name" value="Condensation"/>
    <property type="match status" value="1"/>
</dbReference>
<feature type="domain" description="Condensation" evidence="3">
    <location>
        <begin position="53"/>
        <end position="494"/>
    </location>
</feature>
<dbReference type="GO" id="GO:0008610">
    <property type="term" value="P:lipid biosynthetic process"/>
    <property type="evidence" value="ECO:0007669"/>
    <property type="project" value="UniProtKB-ARBA"/>
</dbReference>
<dbReference type="GO" id="GO:0043041">
    <property type="term" value="P:amino acid activation for nonribosomal peptide biosynthetic process"/>
    <property type="evidence" value="ECO:0007669"/>
    <property type="project" value="TreeGrafter"/>
</dbReference>
<comment type="caution">
    <text evidence="4">The sequence shown here is derived from an EMBL/GenBank/DDBJ whole genome shotgun (WGS) entry which is preliminary data.</text>
</comment>
<dbReference type="GO" id="GO:0005829">
    <property type="term" value="C:cytosol"/>
    <property type="evidence" value="ECO:0007669"/>
    <property type="project" value="TreeGrafter"/>
</dbReference>
<organism evidence="4 5">
    <name type="scientific">Streptomyces roseus</name>
    <dbReference type="NCBI Taxonomy" id="66430"/>
    <lineage>
        <taxon>Bacteria</taxon>
        <taxon>Bacillati</taxon>
        <taxon>Actinomycetota</taxon>
        <taxon>Actinomycetes</taxon>
        <taxon>Kitasatosporales</taxon>
        <taxon>Streptomycetaceae</taxon>
        <taxon>Streptomyces</taxon>
    </lineage>
</organism>
<feature type="domain" description="AMP-dependent synthetase/ligase" evidence="2">
    <location>
        <begin position="521"/>
        <end position="582"/>
    </location>
</feature>
<dbReference type="CDD" id="cd19531">
    <property type="entry name" value="LCL_NRPS-like"/>
    <property type="match status" value="1"/>
</dbReference>
<accession>A0A0J6XD29</accession>
<feature type="region of interest" description="Disordered" evidence="1">
    <location>
        <begin position="1"/>
        <end position="21"/>
    </location>
</feature>
<sequence length="582" mass="61884">MTTAQVEPSTTASSDTPGGLSPAARRLLEMRLRGKAAAAPAGIPRLDPRPAQAPLSAAQQRLYFLDQLDPGGVEYLMPAAWRFTGPLDTAALSAAIGDLTDRHEQLRVVFSHQDGVPAQRVLPAAEAAGLDVVDLPPAVREGGPEAIAAAVREVALRPFDLAAAPPFRATLLRIGAEDHVLVLAMHHIVSDGWSLDILTEDLGVCYRARRQGRAPQSARPPVEYTDYAHWQRGADESADLDYWRTALSGLTPLELPTDHPRPAVRSSAGAVHTVELPEKLTAALAELGRRADTTSYMTLMAAFQAALAFHSGQDDIAIGTVVANRERPEIEQLVGFFVNTLVIRTDLAGDPTSAQLLARTRESVLGALSHQSLPFERIVDELSPERDLSRNPLFQVLFSHSAAAPQGGYALGGARGTAFPIDLTTAKFDLTLDVSEDADRIRLRFVYRPDLFEAASVARLAEHTVAVLRAFAEAPDVPLAMADLLTAGERAALLGPDGPANRPPAGAIPEPAPRLAMERLAERIRQAPAAVAVSGGGRSLTYGELDAASRALARRLRAAGIGPESLVGVCLGRSVDLAVALL</sequence>
<feature type="non-terminal residue" evidence="4">
    <location>
        <position position="582"/>
    </location>
</feature>
<reference evidence="4 5" key="1">
    <citation type="submission" date="2015-06" db="EMBL/GenBank/DDBJ databases">
        <title>Recapitulation of the evolution of biosynthetic gene clusters reveals hidden chemical diversity on bacterial genomes.</title>
        <authorList>
            <person name="Cruz-Morales P."/>
            <person name="Martinez-Guerrero C."/>
            <person name="Morales-Escalante M.A."/>
            <person name="Yanez-Guerra L.A."/>
            <person name="Kopp J.F."/>
            <person name="Feldmann J."/>
            <person name="Ramos-Aboites H.E."/>
            <person name="Barona-Gomez F."/>
        </authorList>
    </citation>
    <scope>NUCLEOTIDE SEQUENCE [LARGE SCALE GENOMIC DNA]</scope>
    <source>
        <strain evidence="4 5">ATCC 31245</strain>
    </source>
</reference>
<dbReference type="Pfam" id="PF00501">
    <property type="entry name" value="AMP-binding"/>
    <property type="match status" value="1"/>
</dbReference>
<evidence type="ECO:0000259" key="3">
    <source>
        <dbReference type="Pfam" id="PF00668"/>
    </source>
</evidence>